<feature type="domain" description="DinB-like" evidence="2">
    <location>
        <begin position="20"/>
        <end position="157"/>
    </location>
</feature>
<dbReference type="Proteomes" id="UP000334820">
    <property type="component" value="Unassembled WGS sequence"/>
</dbReference>
<dbReference type="Pfam" id="PF12867">
    <property type="entry name" value="DinB_2"/>
    <property type="match status" value="1"/>
</dbReference>
<dbReference type="SUPFAM" id="SSF109854">
    <property type="entry name" value="DinB/YfiT-like putative metalloenzymes"/>
    <property type="match status" value="1"/>
</dbReference>
<organism evidence="3 4">
    <name type="scientific">Thermogemmatispora aurantia</name>
    <dbReference type="NCBI Taxonomy" id="2045279"/>
    <lineage>
        <taxon>Bacteria</taxon>
        <taxon>Bacillati</taxon>
        <taxon>Chloroflexota</taxon>
        <taxon>Ktedonobacteria</taxon>
        <taxon>Thermogemmatisporales</taxon>
        <taxon>Thermogemmatisporaceae</taxon>
        <taxon>Thermogemmatispora</taxon>
    </lineage>
</organism>
<evidence type="ECO:0000313" key="3">
    <source>
        <dbReference type="EMBL" id="GER84947.1"/>
    </source>
</evidence>
<dbReference type="Gene3D" id="1.20.120.450">
    <property type="entry name" value="dinb family like domain"/>
    <property type="match status" value="1"/>
</dbReference>
<dbReference type="InterPro" id="IPR034660">
    <property type="entry name" value="DinB/YfiT-like"/>
</dbReference>
<reference evidence="3 4" key="1">
    <citation type="journal article" date="2019" name="Int. J. Syst. Evol. Microbiol.">
        <title>Thermogemmatispora aurantia sp. nov. and Thermogemmatispora argillosa sp. nov., within the class Ktedonobacteria, and emended description of the genus Thermogemmatispora.</title>
        <authorList>
            <person name="Zheng Y."/>
            <person name="Wang C.M."/>
            <person name="Sakai Y."/>
            <person name="Abe K."/>
            <person name="Yokota A."/>
            <person name="Yabe S."/>
        </authorList>
    </citation>
    <scope>NUCLEOTIDE SEQUENCE [LARGE SCALE GENOMIC DNA]</scope>
    <source>
        <strain evidence="3 4">A1-2</strain>
    </source>
</reference>
<gene>
    <name evidence="3" type="ORF">KTAU_35830</name>
</gene>
<comment type="caution">
    <text evidence="3">The sequence shown here is derived from an EMBL/GenBank/DDBJ whole genome shotgun (WGS) entry which is preliminary data.</text>
</comment>
<dbReference type="InterPro" id="IPR024775">
    <property type="entry name" value="DinB-like"/>
</dbReference>
<proteinExistence type="predicted"/>
<protein>
    <recommendedName>
        <fullName evidence="2">DinB-like domain-containing protein</fullName>
    </recommendedName>
</protein>
<keyword evidence="4" id="KW-1185">Reference proteome</keyword>
<sequence length="184" mass="20645">MREAAMATLEDPFGKVRPKLVAARTEFLAELARFQAAELERRPSPEDWSALEVAYHLYVVDGLTLQEMRRVQEEDNPELPALETEGPRVTRETARDLSLDAVLAGMAARREEILQFLAELPPAAWERPCHHHAWGALKFYQLVNVLAQHDRQHARQLVEIRERLRPSGSGTSPAASANSSLSSS</sequence>
<evidence type="ECO:0000313" key="4">
    <source>
        <dbReference type="Proteomes" id="UP000334820"/>
    </source>
</evidence>
<accession>A0A5J4KEA0</accession>
<feature type="region of interest" description="Disordered" evidence="1">
    <location>
        <begin position="74"/>
        <end position="93"/>
    </location>
</feature>
<name>A0A5J4KEA0_9CHLR</name>
<feature type="region of interest" description="Disordered" evidence="1">
    <location>
        <begin position="162"/>
        <end position="184"/>
    </location>
</feature>
<dbReference type="EMBL" id="BKZV01000005">
    <property type="protein sequence ID" value="GER84947.1"/>
    <property type="molecule type" value="Genomic_DNA"/>
</dbReference>
<dbReference type="AlphaFoldDB" id="A0A5J4KEA0"/>
<feature type="compositionally biased region" description="Low complexity" evidence="1">
    <location>
        <begin position="166"/>
        <end position="184"/>
    </location>
</feature>
<evidence type="ECO:0000256" key="1">
    <source>
        <dbReference type="SAM" id="MobiDB-lite"/>
    </source>
</evidence>
<evidence type="ECO:0000259" key="2">
    <source>
        <dbReference type="Pfam" id="PF12867"/>
    </source>
</evidence>